<dbReference type="InterPro" id="IPR001763">
    <property type="entry name" value="Rhodanese-like_dom"/>
</dbReference>
<dbReference type="Proteomes" id="UP000631114">
    <property type="component" value="Unassembled WGS sequence"/>
</dbReference>
<dbReference type="InterPro" id="IPR044684">
    <property type="entry name" value="STR17/STR18/HARC1-like"/>
</dbReference>
<feature type="signal peptide" evidence="2">
    <location>
        <begin position="1"/>
        <end position="25"/>
    </location>
</feature>
<feature type="transmembrane region" description="Helical" evidence="1">
    <location>
        <begin position="49"/>
        <end position="73"/>
    </location>
</feature>
<organism evidence="4 5">
    <name type="scientific">Coptis chinensis</name>
    <dbReference type="NCBI Taxonomy" id="261450"/>
    <lineage>
        <taxon>Eukaryota</taxon>
        <taxon>Viridiplantae</taxon>
        <taxon>Streptophyta</taxon>
        <taxon>Embryophyta</taxon>
        <taxon>Tracheophyta</taxon>
        <taxon>Spermatophyta</taxon>
        <taxon>Magnoliopsida</taxon>
        <taxon>Ranunculales</taxon>
        <taxon>Ranunculaceae</taxon>
        <taxon>Coptidoideae</taxon>
        <taxon>Coptis</taxon>
    </lineage>
</organism>
<dbReference type="GO" id="GO:0003824">
    <property type="term" value="F:catalytic activity"/>
    <property type="evidence" value="ECO:0007669"/>
    <property type="project" value="InterPro"/>
</dbReference>
<proteinExistence type="predicted"/>
<reference evidence="4 5" key="1">
    <citation type="submission" date="2020-10" db="EMBL/GenBank/DDBJ databases">
        <title>The Coptis chinensis genome and diversification of protoberbering-type alkaloids.</title>
        <authorList>
            <person name="Wang B."/>
            <person name="Shu S."/>
            <person name="Song C."/>
            <person name="Liu Y."/>
        </authorList>
    </citation>
    <scope>NUCLEOTIDE SEQUENCE [LARGE SCALE GENOMIC DNA]</scope>
    <source>
        <strain evidence="4">HL-2020</strain>
        <tissue evidence="4">Leaf</tissue>
    </source>
</reference>
<gene>
    <name evidence="4" type="ORF">IFM89_034011</name>
</gene>
<dbReference type="Pfam" id="PF00581">
    <property type="entry name" value="Rhodanese"/>
    <property type="match status" value="1"/>
</dbReference>
<keyword evidence="5" id="KW-1185">Reference proteome</keyword>
<keyword evidence="1" id="KW-0472">Membrane</keyword>
<evidence type="ECO:0000259" key="3">
    <source>
        <dbReference type="PROSITE" id="PS50206"/>
    </source>
</evidence>
<dbReference type="Gene3D" id="3.40.250.10">
    <property type="entry name" value="Rhodanese-like domain"/>
    <property type="match status" value="1"/>
</dbReference>
<keyword evidence="2" id="KW-0732">Signal</keyword>
<dbReference type="SUPFAM" id="SSF52821">
    <property type="entry name" value="Rhodanese/Cell cycle control phosphatase"/>
    <property type="match status" value="1"/>
</dbReference>
<dbReference type="CDD" id="cd00158">
    <property type="entry name" value="RHOD"/>
    <property type="match status" value="1"/>
</dbReference>
<evidence type="ECO:0000256" key="1">
    <source>
        <dbReference type="SAM" id="Phobius"/>
    </source>
</evidence>
<dbReference type="AlphaFoldDB" id="A0A835ISB5"/>
<dbReference type="SMART" id="SM00450">
    <property type="entry name" value="RHOD"/>
    <property type="match status" value="1"/>
</dbReference>
<dbReference type="PANTHER" id="PTHR44542:SF12">
    <property type="entry name" value="THIOSULFATE SULFURTRANSFERASE 18"/>
    <property type="match status" value="1"/>
</dbReference>
<accession>A0A835ISB5</accession>
<sequence length="178" mass="19908">MGVSCIILVLGICFLLFCSSGAVETVDVYKAKELIQSGHRYLDVRCVLLLYSCPVFYIIVLSFTSCFEVQLLVRVSLVVNRTEEEFNRGHVDVDKQLNIAYMFNTTQGRVKNPQFLEQVISVCSKDDHLIVGCQSGVRSLHASAELLNSEFKHVKNMGGGYAAWIENCLPVKKPKAEL</sequence>
<feature type="chain" id="PRO_5032647268" description="Rhodanese domain-containing protein" evidence="2">
    <location>
        <begin position="26"/>
        <end position="178"/>
    </location>
</feature>
<keyword evidence="1" id="KW-0812">Transmembrane</keyword>
<evidence type="ECO:0000313" key="4">
    <source>
        <dbReference type="EMBL" id="KAF9622776.1"/>
    </source>
</evidence>
<evidence type="ECO:0000256" key="2">
    <source>
        <dbReference type="SAM" id="SignalP"/>
    </source>
</evidence>
<keyword evidence="1" id="KW-1133">Transmembrane helix</keyword>
<dbReference type="PANTHER" id="PTHR44542">
    <property type="entry name" value="THIOSULFATE SULFURTRANSFERASE 18"/>
    <property type="match status" value="1"/>
</dbReference>
<feature type="domain" description="Rhodanese" evidence="3">
    <location>
        <begin position="81"/>
        <end position="173"/>
    </location>
</feature>
<dbReference type="EMBL" id="JADFTS010000002">
    <property type="protein sequence ID" value="KAF9622776.1"/>
    <property type="molecule type" value="Genomic_DNA"/>
</dbReference>
<protein>
    <recommendedName>
        <fullName evidence="3">Rhodanese domain-containing protein</fullName>
    </recommendedName>
</protein>
<dbReference type="InterPro" id="IPR036873">
    <property type="entry name" value="Rhodanese-like_dom_sf"/>
</dbReference>
<dbReference type="PROSITE" id="PS50206">
    <property type="entry name" value="RHODANESE_3"/>
    <property type="match status" value="1"/>
</dbReference>
<dbReference type="OrthoDB" id="566238at2759"/>
<evidence type="ECO:0000313" key="5">
    <source>
        <dbReference type="Proteomes" id="UP000631114"/>
    </source>
</evidence>
<comment type="caution">
    <text evidence="4">The sequence shown here is derived from an EMBL/GenBank/DDBJ whole genome shotgun (WGS) entry which is preliminary data.</text>
</comment>
<name>A0A835ISB5_9MAGN</name>